<dbReference type="EMBL" id="CM056813">
    <property type="protein sequence ID" value="KAJ8641192.1"/>
    <property type="molecule type" value="Genomic_DNA"/>
</dbReference>
<dbReference type="Proteomes" id="UP001234297">
    <property type="component" value="Chromosome 5"/>
</dbReference>
<comment type="caution">
    <text evidence="1">The sequence shown here is derived from an EMBL/GenBank/DDBJ whole genome shotgun (WGS) entry which is preliminary data.</text>
</comment>
<organism evidence="1 2">
    <name type="scientific">Persea americana</name>
    <name type="common">Avocado</name>
    <dbReference type="NCBI Taxonomy" id="3435"/>
    <lineage>
        <taxon>Eukaryota</taxon>
        <taxon>Viridiplantae</taxon>
        <taxon>Streptophyta</taxon>
        <taxon>Embryophyta</taxon>
        <taxon>Tracheophyta</taxon>
        <taxon>Spermatophyta</taxon>
        <taxon>Magnoliopsida</taxon>
        <taxon>Magnoliidae</taxon>
        <taxon>Laurales</taxon>
        <taxon>Lauraceae</taxon>
        <taxon>Persea</taxon>
    </lineage>
</organism>
<sequence length="364" mass="40379">MEFKYRAGEDPSFSFDPYLTSIQSIRGGILGGEARRPDMLRGPMMSAREALRRELEKDRIREEILAREILRRRELEEEVRREMAFEREIALRRQADRFSLAPSSASLPRQASPRLLELRSGERAAVVSPRNVAEDISTAENGSRRRISEVKEEADASLGKPSTTNIIAGTKRKAACVEDLLQLPSPKKAHKSWSCALCEVSTTSEKGLKEHIEGKKHKAKEKQQQAKAVEIGKKAKFTFKCEHCHIKCNSEPMMVAHLKGRKHAARVQELLTGDEAVPAIKTGMKDVKSEETTTDAENVEQGNMVAAETKEVVIGEGTEATEAPVINEAQVVEGEEEEAKMGGAASQDNVEGTESQVDEELTEE</sequence>
<protein>
    <submittedName>
        <fullName evidence="1">Uncharacterized protein</fullName>
    </submittedName>
</protein>
<evidence type="ECO:0000313" key="1">
    <source>
        <dbReference type="EMBL" id="KAJ8641192.1"/>
    </source>
</evidence>
<gene>
    <name evidence="1" type="ORF">MRB53_017886</name>
</gene>
<keyword evidence="2" id="KW-1185">Reference proteome</keyword>
<evidence type="ECO:0000313" key="2">
    <source>
        <dbReference type="Proteomes" id="UP001234297"/>
    </source>
</evidence>
<reference evidence="1 2" key="1">
    <citation type="journal article" date="2022" name="Hortic Res">
        <title>A haplotype resolved chromosomal level avocado genome allows analysis of novel avocado genes.</title>
        <authorList>
            <person name="Nath O."/>
            <person name="Fletcher S.J."/>
            <person name="Hayward A."/>
            <person name="Shaw L.M."/>
            <person name="Masouleh A.K."/>
            <person name="Furtado A."/>
            <person name="Henry R.J."/>
            <person name="Mitter N."/>
        </authorList>
    </citation>
    <scope>NUCLEOTIDE SEQUENCE [LARGE SCALE GENOMIC DNA]</scope>
    <source>
        <strain evidence="2">cv. Hass</strain>
    </source>
</reference>
<name>A0ACC2M7R0_PERAE</name>
<accession>A0ACC2M7R0</accession>
<proteinExistence type="predicted"/>